<dbReference type="AlphaFoldDB" id="A0A0D7ARN8"/>
<keyword evidence="8" id="KW-1185">Reference proteome</keyword>
<dbReference type="InterPro" id="IPR051633">
    <property type="entry name" value="AceTr"/>
</dbReference>
<feature type="transmembrane region" description="Helical" evidence="6">
    <location>
        <begin position="111"/>
        <end position="134"/>
    </location>
</feature>
<dbReference type="GO" id="GO:0015123">
    <property type="term" value="F:acetate transmembrane transporter activity"/>
    <property type="evidence" value="ECO:0007669"/>
    <property type="project" value="TreeGrafter"/>
</dbReference>
<dbReference type="EMBL" id="KN881581">
    <property type="protein sequence ID" value="KIY54011.1"/>
    <property type="molecule type" value="Genomic_DNA"/>
</dbReference>
<feature type="transmembrane region" description="Helical" evidence="6">
    <location>
        <begin position="203"/>
        <end position="221"/>
    </location>
</feature>
<evidence type="ECO:0000256" key="2">
    <source>
        <dbReference type="ARBA" id="ARBA00005587"/>
    </source>
</evidence>
<sequence>MSRDLEKGGAIEGESSSNSLGAALRRPTHVPGSHIANPGPLGLFSFASTTFILSMYNTQVRHITEPNVVVGMAVFCGGLAQLLAGTVRAYDLYLPRLSSRHTGMWEYPRGNTFGATAFTSYGAFWMSYATILIPGSGITDAFGTDATALASALGIYLLSWAFVTFFLLVAALRRQWGFIILFTLLTITFILLAAGNFSGSTSVIKGGGVIGILTAFVAYYVGLSDLLAAEKAAVVTLPVGVFKHD</sequence>
<feature type="transmembrane region" description="Helical" evidence="6">
    <location>
        <begin position="176"/>
        <end position="197"/>
    </location>
</feature>
<keyword evidence="3 6" id="KW-0812">Transmembrane</keyword>
<dbReference type="PANTHER" id="PTHR31123">
    <property type="entry name" value="ACCUMULATION OF DYADS PROTEIN 2-RELATED"/>
    <property type="match status" value="1"/>
</dbReference>
<organism evidence="7 8">
    <name type="scientific">Fistulina hepatica ATCC 64428</name>
    <dbReference type="NCBI Taxonomy" id="1128425"/>
    <lineage>
        <taxon>Eukaryota</taxon>
        <taxon>Fungi</taxon>
        <taxon>Dikarya</taxon>
        <taxon>Basidiomycota</taxon>
        <taxon>Agaricomycotina</taxon>
        <taxon>Agaricomycetes</taxon>
        <taxon>Agaricomycetidae</taxon>
        <taxon>Agaricales</taxon>
        <taxon>Fistulinaceae</taxon>
        <taxon>Fistulina</taxon>
    </lineage>
</organism>
<dbReference type="PANTHER" id="PTHR31123:SF1">
    <property type="entry name" value="ACCUMULATION OF DYADS PROTEIN 2-RELATED"/>
    <property type="match status" value="1"/>
</dbReference>
<dbReference type="Pfam" id="PF01184">
    <property type="entry name" value="Gpr1_Fun34_YaaH"/>
    <property type="match status" value="2"/>
</dbReference>
<evidence type="ECO:0000256" key="4">
    <source>
        <dbReference type="ARBA" id="ARBA00022989"/>
    </source>
</evidence>
<comment type="subcellular location">
    <subcellularLocation>
        <location evidence="1">Membrane</location>
        <topology evidence="1">Multi-pass membrane protein</topology>
    </subcellularLocation>
</comment>
<reference evidence="7 8" key="1">
    <citation type="journal article" date="2015" name="Fungal Genet. Biol.">
        <title>Evolution of novel wood decay mechanisms in Agaricales revealed by the genome sequences of Fistulina hepatica and Cylindrobasidium torrendii.</title>
        <authorList>
            <person name="Floudas D."/>
            <person name="Held B.W."/>
            <person name="Riley R."/>
            <person name="Nagy L.G."/>
            <person name="Koehler G."/>
            <person name="Ransdell A.S."/>
            <person name="Younus H."/>
            <person name="Chow J."/>
            <person name="Chiniquy J."/>
            <person name="Lipzen A."/>
            <person name="Tritt A."/>
            <person name="Sun H."/>
            <person name="Haridas S."/>
            <person name="LaButti K."/>
            <person name="Ohm R.A."/>
            <person name="Kues U."/>
            <person name="Blanchette R.A."/>
            <person name="Grigoriev I.V."/>
            <person name="Minto R.E."/>
            <person name="Hibbett D.S."/>
        </authorList>
    </citation>
    <scope>NUCLEOTIDE SEQUENCE [LARGE SCALE GENOMIC DNA]</scope>
    <source>
        <strain evidence="7 8">ATCC 64428</strain>
    </source>
</reference>
<feature type="transmembrane region" description="Helical" evidence="6">
    <location>
        <begin position="35"/>
        <end position="56"/>
    </location>
</feature>
<dbReference type="InterPro" id="IPR000791">
    <property type="entry name" value="Gpr1/Fun34/SatP-like"/>
</dbReference>
<protein>
    <recommendedName>
        <fullName evidence="9">Gpr1 family protein</fullName>
    </recommendedName>
</protein>
<dbReference type="OrthoDB" id="3648309at2759"/>
<dbReference type="NCBIfam" id="NF038013">
    <property type="entry name" value="AceTr_1"/>
    <property type="match status" value="1"/>
</dbReference>
<evidence type="ECO:0000256" key="6">
    <source>
        <dbReference type="SAM" id="Phobius"/>
    </source>
</evidence>
<gene>
    <name evidence="7" type="ORF">FISHEDRAFT_68381</name>
</gene>
<keyword evidence="5 6" id="KW-0472">Membrane</keyword>
<evidence type="ECO:0000256" key="3">
    <source>
        <dbReference type="ARBA" id="ARBA00022692"/>
    </source>
</evidence>
<proteinExistence type="inferred from homology"/>
<feature type="transmembrane region" description="Helical" evidence="6">
    <location>
        <begin position="68"/>
        <end position="90"/>
    </location>
</feature>
<evidence type="ECO:0000313" key="7">
    <source>
        <dbReference type="EMBL" id="KIY54011.1"/>
    </source>
</evidence>
<dbReference type="Proteomes" id="UP000054144">
    <property type="component" value="Unassembled WGS sequence"/>
</dbReference>
<keyword evidence="4 6" id="KW-1133">Transmembrane helix</keyword>
<evidence type="ECO:0008006" key="9">
    <source>
        <dbReference type="Google" id="ProtNLM"/>
    </source>
</evidence>
<name>A0A0D7ARN8_9AGAR</name>
<feature type="transmembrane region" description="Helical" evidence="6">
    <location>
        <begin position="146"/>
        <end position="169"/>
    </location>
</feature>
<comment type="similarity">
    <text evidence="2">Belongs to the acetate uptake transporter (AceTr) (TC 2.A.96) family.</text>
</comment>
<accession>A0A0D7ARN8</accession>
<evidence type="ECO:0000313" key="8">
    <source>
        <dbReference type="Proteomes" id="UP000054144"/>
    </source>
</evidence>
<dbReference type="GO" id="GO:0005886">
    <property type="term" value="C:plasma membrane"/>
    <property type="evidence" value="ECO:0007669"/>
    <property type="project" value="TreeGrafter"/>
</dbReference>
<evidence type="ECO:0000256" key="1">
    <source>
        <dbReference type="ARBA" id="ARBA00004141"/>
    </source>
</evidence>
<evidence type="ECO:0000256" key="5">
    <source>
        <dbReference type="ARBA" id="ARBA00023136"/>
    </source>
</evidence>